<gene>
    <name evidence="1" type="ORF">HUJ06_008520</name>
</gene>
<proteinExistence type="predicted"/>
<dbReference type="AlphaFoldDB" id="A0A822Z352"/>
<comment type="caution">
    <text evidence="1">The sequence shown here is derived from an EMBL/GenBank/DDBJ whole genome shotgun (WGS) entry which is preliminary data.</text>
</comment>
<name>A0A822Z352_NELNU</name>
<accession>A0A822Z352</accession>
<keyword evidence="2" id="KW-1185">Reference proteome</keyword>
<reference evidence="1 2" key="1">
    <citation type="journal article" date="2020" name="Mol. Biol. Evol.">
        <title>Distinct Expression and Methylation Patterns for Genes with Different Fates following a Single Whole-Genome Duplication in Flowering Plants.</title>
        <authorList>
            <person name="Shi T."/>
            <person name="Rahmani R.S."/>
            <person name="Gugger P.F."/>
            <person name="Wang M."/>
            <person name="Li H."/>
            <person name="Zhang Y."/>
            <person name="Li Z."/>
            <person name="Wang Q."/>
            <person name="Van de Peer Y."/>
            <person name="Marchal K."/>
            <person name="Chen J."/>
        </authorList>
    </citation>
    <scope>NUCLEOTIDE SEQUENCE [LARGE SCALE GENOMIC DNA]</scope>
    <source>
        <tissue evidence="1">Leaf</tissue>
    </source>
</reference>
<organism evidence="1 2">
    <name type="scientific">Nelumbo nucifera</name>
    <name type="common">Sacred lotus</name>
    <dbReference type="NCBI Taxonomy" id="4432"/>
    <lineage>
        <taxon>Eukaryota</taxon>
        <taxon>Viridiplantae</taxon>
        <taxon>Streptophyta</taxon>
        <taxon>Embryophyta</taxon>
        <taxon>Tracheophyta</taxon>
        <taxon>Spermatophyta</taxon>
        <taxon>Magnoliopsida</taxon>
        <taxon>Proteales</taxon>
        <taxon>Nelumbonaceae</taxon>
        <taxon>Nelumbo</taxon>
    </lineage>
</organism>
<evidence type="ECO:0000313" key="1">
    <source>
        <dbReference type="EMBL" id="DAD37879.1"/>
    </source>
</evidence>
<dbReference type="Proteomes" id="UP000607653">
    <property type="component" value="Unassembled WGS sequence"/>
</dbReference>
<sequence>MNGPIWKEKVQKERHGKTRWPVEKKRWEEEKKVWNPRWIRRGARPRPRLGWHRYRTPVEPSMESRRRLPEQQEMKNLTVLLALFSPSTRPPASKVTL</sequence>
<evidence type="ECO:0000313" key="2">
    <source>
        <dbReference type="Proteomes" id="UP000607653"/>
    </source>
</evidence>
<dbReference type="EMBL" id="DUZY01000004">
    <property type="protein sequence ID" value="DAD37879.1"/>
    <property type="molecule type" value="Genomic_DNA"/>
</dbReference>
<protein>
    <submittedName>
        <fullName evidence="1">Uncharacterized protein</fullName>
    </submittedName>
</protein>